<feature type="compositionally biased region" description="Gly residues" evidence="1">
    <location>
        <begin position="180"/>
        <end position="192"/>
    </location>
</feature>
<evidence type="ECO:0000256" key="1">
    <source>
        <dbReference type="SAM" id="MobiDB-lite"/>
    </source>
</evidence>
<reference evidence="2" key="2">
    <citation type="submission" date="2025-08" db="UniProtKB">
        <authorList>
            <consortium name="Ensembl"/>
        </authorList>
    </citation>
    <scope>IDENTIFICATION</scope>
</reference>
<evidence type="ECO:0000313" key="3">
    <source>
        <dbReference type="Proteomes" id="UP000233100"/>
    </source>
</evidence>
<reference evidence="2" key="3">
    <citation type="submission" date="2025-09" db="UniProtKB">
        <authorList>
            <consortium name="Ensembl"/>
        </authorList>
    </citation>
    <scope>IDENTIFICATION</scope>
</reference>
<sequence length="369" mass="37423">DARADGLPSLPSRTLAEVCAGHVGTWGHGRGPVGGSSAAASAAAAATAGAGVGGTLAGGGAARSWRAASGSAAATRPTPRRYAAASYRCTPSWTTWAGSFASSPGCSSCWCSSPSAISCSASSAPVHAGTREARRAQDSGPGLLGRRTARGAGPPDDDDDSPALLRDEAAAGSQDSLLDSGGGGRGRGGGGRLDPSCASEHELRVVSPVFLQLPSYEEVKYLPTYEESMRLQQLSPGEVVLPVSVLGRPRGGSPRSPTAARAASPLSERSGIGGWCRAGGYGWHATAGVPLPTASDLIWHPGLTAWHPATGLGSLVSLAFSRDLMFLCVSFRSKKRGARVAGAAAAGDPRAHLRRMYPPSALPRIVVHS</sequence>
<proteinExistence type="predicted"/>
<protein>
    <submittedName>
        <fullName evidence="2">Uncharacterized protein</fullName>
    </submittedName>
</protein>
<feature type="compositionally biased region" description="Low complexity" evidence="1">
    <location>
        <begin position="140"/>
        <end position="154"/>
    </location>
</feature>
<accession>A0A7N9IDN1</accession>
<dbReference type="AlphaFoldDB" id="A0A7N9IDN1"/>
<organism evidence="2 3">
    <name type="scientific">Macaca fascicularis</name>
    <name type="common">Crab-eating macaque</name>
    <name type="synonym">Cynomolgus monkey</name>
    <dbReference type="NCBI Taxonomy" id="9541"/>
    <lineage>
        <taxon>Eukaryota</taxon>
        <taxon>Metazoa</taxon>
        <taxon>Chordata</taxon>
        <taxon>Craniata</taxon>
        <taxon>Vertebrata</taxon>
        <taxon>Euteleostomi</taxon>
        <taxon>Mammalia</taxon>
        <taxon>Eutheria</taxon>
        <taxon>Euarchontoglires</taxon>
        <taxon>Primates</taxon>
        <taxon>Haplorrhini</taxon>
        <taxon>Catarrhini</taxon>
        <taxon>Cercopithecidae</taxon>
        <taxon>Cercopithecinae</taxon>
        <taxon>Macaca</taxon>
    </lineage>
</organism>
<dbReference type="Pfam" id="PF15843">
    <property type="entry name" value="DUF4719"/>
    <property type="match status" value="1"/>
</dbReference>
<dbReference type="Ensembl" id="ENSMFAT00000077387.1">
    <property type="protein sequence ID" value="ENSMFAP00000055286.1"/>
    <property type="gene ID" value="ENSMFAG00000063065.1"/>
</dbReference>
<name>A0A7N9IDN1_MACFA</name>
<feature type="region of interest" description="Disordered" evidence="1">
    <location>
        <begin position="130"/>
        <end position="196"/>
    </location>
</feature>
<dbReference type="Proteomes" id="UP000233100">
    <property type="component" value="Chromosome 2"/>
</dbReference>
<dbReference type="GeneTree" id="ENSGT00390000005823"/>
<reference evidence="2 3" key="1">
    <citation type="submission" date="2013-03" db="EMBL/GenBank/DDBJ databases">
        <authorList>
            <person name="Warren W."/>
            <person name="Wilson R.K."/>
        </authorList>
    </citation>
    <scope>NUCLEOTIDE SEQUENCE</scope>
</reference>
<dbReference type="PANTHER" id="PTHR38505">
    <property type="entry name" value="HYPOTHETICAL PROTEIN LOC100362176"/>
    <property type="match status" value="1"/>
</dbReference>
<dbReference type="InterPro" id="IPR031696">
    <property type="entry name" value="DUF4719"/>
</dbReference>
<evidence type="ECO:0000313" key="2">
    <source>
        <dbReference type="Ensembl" id="ENSMFAP00000055286.1"/>
    </source>
</evidence>
<keyword evidence="3" id="KW-1185">Reference proteome</keyword>
<dbReference type="PANTHER" id="PTHR38505:SF1">
    <property type="entry name" value="RIKEN CDNA 1110032F04 GENE"/>
    <property type="match status" value="1"/>
</dbReference>